<dbReference type="PANTHER" id="PTHR12320">
    <property type="entry name" value="PROTEIN PHOSPHATASE 2C"/>
    <property type="match status" value="1"/>
</dbReference>
<proteinExistence type="inferred from homology"/>
<feature type="region of interest" description="Disordered" evidence="2">
    <location>
        <begin position="250"/>
        <end position="274"/>
    </location>
</feature>
<dbReference type="Proteomes" id="UP000239560">
    <property type="component" value="Unassembled WGS sequence"/>
</dbReference>
<keyword evidence="1" id="KW-0460">Magnesium</keyword>
<keyword evidence="1" id="KW-0378">Hydrolase</keyword>
<protein>
    <recommendedName>
        <fullName evidence="1">Protein phosphatase</fullName>
        <ecNumber evidence="1">3.1.3.16</ecNumber>
    </recommendedName>
</protein>
<comment type="catalytic activity">
    <reaction evidence="1">
        <text>O-phospho-L-threonyl-[protein] + H2O = L-threonyl-[protein] + phosphate</text>
        <dbReference type="Rhea" id="RHEA:47004"/>
        <dbReference type="Rhea" id="RHEA-COMP:11060"/>
        <dbReference type="Rhea" id="RHEA-COMP:11605"/>
        <dbReference type="ChEBI" id="CHEBI:15377"/>
        <dbReference type="ChEBI" id="CHEBI:30013"/>
        <dbReference type="ChEBI" id="CHEBI:43474"/>
        <dbReference type="ChEBI" id="CHEBI:61977"/>
        <dbReference type="EC" id="3.1.3.16"/>
    </reaction>
</comment>
<dbReference type="GO" id="GO:0004722">
    <property type="term" value="F:protein serine/threonine phosphatase activity"/>
    <property type="evidence" value="ECO:0007669"/>
    <property type="project" value="UniProtKB-EC"/>
</dbReference>
<evidence type="ECO:0000313" key="4">
    <source>
        <dbReference type="EMBL" id="PRQ74087.1"/>
    </source>
</evidence>
<dbReference type="AlphaFoldDB" id="A0A2T0A7V8"/>
<keyword evidence="1" id="KW-0464">Manganese</keyword>
<dbReference type="Gene3D" id="3.60.40.10">
    <property type="entry name" value="PPM-type phosphatase domain"/>
    <property type="match status" value="1"/>
</dbReference>
<dbReference type="PROSITE" id="PS51746">
    <property type="entry name" value="PPM_2"/>
    <property type="match status" value="1"/>
</dbReference>
<dbReference type="OrthoDB" id="60843at2759"/>
<comment type="cofactor">
    <cofactor evidence="1">
        <name>Mn(2+)</name>
        <dbReference type="ChEBI" id="CHEBI:29035"/>
    </cofactor>
</comment>
<feature type="compositionally biased region" description="Polar residues" evidence="2">
    <location>
        <begin position="79"/>
        <end position="88"/>
    </location>
</feature>
<evidence type="ECO:0000256" key="1">
    <source>
        <dbReference type="RuleBase" id="RU366020"/>
    </source>
</evidence>
<dbReference type="GO" id="GO:0046872">
    <property type="term" value="F:metal ion binding"/>
    <property type="evidence" value="ECO:0007669"/>
    <property type="project" value="UniProtKB-UniRule"/>
</dbReference>
<keyword evidence="1" id="KW-0479">Metal-binding</keyword>
<dbReference type="InterPro" id="IPR036457">
    <property type="entry name" value="PPM-type-like_dom_sf"/>
</dbReference>
<feature type="compositionally biased region" description="Pro residues" evidence="2">
    <location>
        <begin position="254"/>
        <end position="263"/>
    </location>
</feature>
<name>A0A2T0A7V8_RHOTO</name>
<feature type="domain" description="PPM-type phosphatase" evidence="3">
    <location>
        <begin position="123"/>
        <end position="435"/>
    </location>
</feature>
<dbReference type="EC" id="3.1.3.16" evidence="1"/>
<sequence>MLRGSPAHRLRLIARHLAPNSSRVAAAPPSLPSLSSSGPTSRSFASTASTAQDTPATPRKGSWVFTTAAAAHGKPQWKPRNNSPSPKLQSKKVAQGLPADHPLVAWREEQLREGNAPKEIGAGHDFWMVQGVPEGEGSGRSGTKGVVLGVADGVGGWEESGVDPSHFSQALMWFARERIRSSRWTLPEEGGKRSGARMKELLDGAYKEVMAESGIVAGSSTACLVALDAETGMLHAANLGDSGFYILRPVDPSDLPPTPPPSPSADGSPSPAPPIHYKLLHAQEPQVYFFNAPRQMSKIPQAVLDKAKREGNQGDLFRATADEADTVSMQLKDGDIVMLVTDGYSDNIWAEGETDRLVSLIRTKVASSASSTASPSSTDSELASAIAQTAVNFARMVSFRKDAYTPFCAEAKRWKIRGMERGGKVDDVTVLVAVVRRQEGAEGEQ</sequence>
<feature type="region of interest" description="Disordered" evidence="2">
    <location>
        <begin position="22"/>
        <end position="95"/>
    </location>
</feature>
<dbReference type="InterPro" id="IPR001932">
    <property type="entry name" value="PPM-type_phosphatase-like_dom"/>
</dbReference>
<organism evidence="4 5">
    <name type="scientific">Rhodotorula toruloides</name>
    <name type="common">Yeast</name>
    <name type="synonym">Rhodosporidium toruloides</name>
    <dbReference type="NCBI Taxonomy" id="5286"/>
    <lineage>
        <taxon>Eukaryota</taxon>
        <taxon>Fungi</taxon>
        <taxon>Dikarya</taxon>
        <taxon>Basidiomycota</taxon>
        <taxon>Pucciniomycotina</taxon>
        <taxon>Microbotryomycetes</taxon>
        <taxon>Sporidiobolales</taxon>
        <taxon>Sporidiobolaceae</taxon>
        <taxon>Rhodotorula</taxon>
    </lineage>
</organism>
<dbReference type="PANTHER" id="PTHR12320:SF1">
    <property type="entry name" value="PROTEIN PHOSPHATASE PTC7 HOMOLOG"/>
    <property type="match status" value="1"/>
</dbReference>
<accession>A0A2T0A7V8</accession>
<comment type="similarity">
    <text evidence="1">Belongs to the PP2C family.</text>
</comment>
<dbReference type="SUPFAM" id="SSF81606">
    <property type="entry name" value="PP2C-like"/>
    <property type="match status" value="1"/>
</dbReference>
<evidence type="ECO:0000259" key="3">
    <source>
        <dbReference type="PROSITE" id="PS51746"/>
    </source>
</evidence>
<comment type="catalytic activity">
    <reaction evidence="1">
        <text>O-phospho-L-seryl-[protein] + H2O = L-seryl-[protein] + phosphate</text>
        <dbReference type="Rhea" id="RHEA:20629"/>
        <dbReference type="Rhea" id="RHEA-COMP:9863"/>
        <dbReference type="Rhea" id="RHEA-COMP:11604"/>
        <dbReference type="ChEBI" id="CHEBI:15377"/>
        <dbReference type="ChEBI" id="CHEBI:29999"/>
        <dbReference type="ChEBI" id="CHEBI:43474"/>
        <dbReference type="ChEBI" id="CHEBI:83421"/>
        <dbReference type="EC" id="3.1.3.16"/>
    </reaction>
</comment>
<feature type="compositionally biased region" description="Low complexity" evidence="2">
    <location>
        <begin position="22"/>
        <end position="51"/>
    </location>
</feature>
<comment type="caution">
    <text evidence="4">The sequence shown here is derived from an EMBL/GenBank/DDBJ whole genome shotgun (WGS) entry which is preliminary data.</text>
</comment>
<gene>
    <name evidence="4" type="ORF">AAT19DRAFT_15654</name>
</gene>
<evidence type="ECO:0000256" key="2">
    <source>
        <dbReference type="SAM" id="MobiDB-lite"/>
    </source>
</evidence>
<comment type="cofactor">
    <cofactor evidence="1">
        <name>Mg(2+)</name>
        <dbReference type="ChEBI" id="CHEBI:18420"/>
    </cofactor>
</comment>
<dbReference type="EMBL" id="LCTV02000007">
    <property type="protein sequence ID" value="PRQ74087.1"/>
    <property type="molecule type" value="Genomic_DNA"/>
</dbReference>
<dbReference type="InterPro" id="IPR039123">
    <property type="entry name" value="PPTC7"/>
</dbReference>
<reference evidence="4 5" key="1">
    <citation type="journal article" date="2018" name="Elife">
        <title>Functional genomics of lipid metabolism in the oleaginous yeast Rhodosporidium toruloides.</title>
        <authorList>
            <person name="Coradetti S.T."/>
            <person name="Pinel D."/>
            <person name="Geiselman G."/>
            <person name="Ito M."/>
            <person name="Mondo S."/>
            <person name="Reilly M.C."/>
            <person name="Cheng Y.F."/>
            <person name="Bauer S."/>
            <person name="Grigoriev I."/>
            <person name="Gladden J.M."/>
            <person name="Simmons B.A."/>
            <person name="Brem R."/>
            <person name="Arkin A.P."/>
            <person name="Skerker J.M."/>
        </authorList>
    </citation>
    <scope>NUCLEOTIDE SEQUENCE [LARGE SCALE GENOMIC DNA]</scope>
    <source>
        <strain evidence="4 5">NBRC 0880</strain>
    </source>
</reference>
<keyword evidence="1" id="KW-0904">Protein phosphatase</keyword>
<evidence type="ECO:0000313" key="5">
    <source>
        <dbReference type="Proteomes" id="UP000239560"/>
    </source>
</evidence>